<reference evidence="5 6" key="1">
    <citation type="submission" date="2024-10" db="EMBL/GenBank/DDBJ databases">
        <authorList>
            <person name="Topkara A.R."/>
            <person name="Saygin H."/>
        </authorList>
    </citation>
    <scope>NUCLEOTIDE SEQUENCE [LARGE SCALE GENOMIC DNA]</scope>
    <source>
        <strain evidence="5 6">M3C6</strain>
    </source>
</reference>
<evidence type="ECO:0000256" key="2">
    <source>
        <dbReference type="ARBA" id="ARBA00023012"/>
    </source>
</evidence>
<keyword evidence="1 3" id="KW-0597">Phosphoprotein</keyword>
<dbReference type="SUPFAM" id="SSF52172">
    <property type="entry name" value="CheY-like"/>
    <property type="match status" value="1"/>
</dbReference>
<keyword evidence="2" id="KW-0902">Two-component regulatory system</keyword>
<feature type="modified residue" description="4-aspartylphosphate" evidence="3">
    <location>
        <position position="54"/>
    </location>
</feature>
<dbReference type="EMBL" id="JBICRM010000007">
    <property type="protein sequence ID" value="MFG1704167.1"/>
    <property type="molecule type" value="Genomic_DNA"/>
</dbReference>
<sequence length="126" mass="13705">MALRCLIVDDNDHFLQAARRLLEREGITVVGMPSTSAEALERFDEWQPDVTLVDIQLGTECGVDLARRLAGNRPGEPSNVILISTYAESDFADLIAEGPAIAFLSKSDLSAGAIRDILRRAGHDRG</sequence>
<accession>A0ABW7ACX9</accession>
<proteinExistence type="predicted"/>
<evidence type="ECO:0000313" key="5">
    <source>
        <dbReference type="EMBL" id="MFG1704167.1"/>
    </source>
</evidence>
<dbReference type="InterPro" id="IPR011006">
    <property type="entry name" value="CheY-like_superfamily"/>
</dbReference>
<dbReference type="PANTHER" id="PTHR44591:SF14">
    <property type="entry name" value="PROTEIN PILG"/>
    <property type="match status" value="1"/>
</dbReference>
<dbReference type="Gene3D" id="3.40.50.2300">
    <property type="match status" value="1"/>
</dbReference>
<comment type="caution">
    <text evidence="5">The sequence shown here is derived from an EMBL/GenBank/DDBJ whole genome shotgun (WGS) entry which is preliminary data.</text>
</comment>
<gene>
    <name evidence="5" type="ORF">ACFLIM_13340</name>
</gene>
<evidence type="ECO:0000256" key="1">
    <source>
        <dbReference type="ARBA" id="ARBA00022553"/>
    </source>
</evidence>
<dbReference type="SMART" id="SM00448">
    <property type="entry name" value="REC"/>
    <property type="match status" value="1"/>
</dbReference>
<organism evidence="5 6">
    <name type="scientific">Nonomuraea marmarensis</name>
    <dbReference type="NCBI Taxonomy" id="3351344"/>
    <lineage>
        <taxon>Bacteria</taxon>
        <taxon>Bacillati</taxon>
        <taxon>Actinomycetota</taxon>
        <taxon>Actinomycetes</taxon>
        <taxon>Streptosporangiales</taxon>
        <taxon>Streptosporangiaceae</taxon>
        <taxon>Nonomuraea</taxon>
    </lineage>
</organism>
<dbReference type="InterPro" id="IPR050595">
    <property type="entry name" value="Bact_response_regulator"/>
</dbReference>
<dbReference type="RefSeq" id="WP_393164968.1">
    <property type="nucleotide sequence ID" value="NZ_JBICRM010000007.1"/>
</dbReference>
<protein>
    <submittedName>
        <fullName evidence="5">Response regulator</fullName>
    </submittedName>
</protein>
<dbReference type="PANTHER" id="PTHR44591">
    <property type="entry name" value="STRESS RESPONSE REGULATOR PROTEIN 1"/>
    <property type="match status" value="1"/>
</dbReference>
<evidence type="ECO:0000259" key="4">
    <source>
        <dbReference type="PROSITE" id="PS50110"/>
    </source>
</evidence>
<dbReference type="Proteomes" id="UP001603978">
    <property type="component" value="Unassembled WGS sequence"/>
</dbReference>
<name>A0ABW7ACX9_9ACTN</name>
<evidence type="ECO:0000313" key="6">
    <source>
        <dbReference type="Proteomes" id="UP001603978"/>
    </source>
</evidence>
<dbReference type="PROSITE" id="PS50110">
    <property type="entry name" value="RESPONSE_REGULATORY"/>
    <property type="match status" value="1"/>
</dbReference>
<feature type="domain" description="Response regulatory" evidence="4">
    <location>
        <begin position="4"/>
        <end position="121"/>
    </location>
</feature>
<dbReference type="Pfam" id="PF00072">
    <property type="entry name" value="Response_reg"/>
    <property type="match status" value="1"/>
</dbReference>
<dbReference type="InterPro" id="IPR001789">
    <property type="entry name" value="Sig_transdc_resp-reg_receiver"/>
</dbReference>
<evidence type="ECO:0000256" key="3">
    <source>
        <dbReference type="PROSITE-ProRule" id="PRU00169"/>
    </source>
</evidence>
<keyword evidence="6" id="KW-1185">Reference proteome</keyword>